<evidence type="ECO:0000313" key="2">
    <source>
        <dbReference type="EMBL" id="PRY19968.1"/>
    </source>
</evidence>
<dbReference type="InterPro" id="IPR013653">
    <property type="entry name" value="GCN5-like_dom"/>
</dbReference>
<keyword evidence="3" id="KW-1185">Reference proteome</keyword>
<dbReference type="Proteomes" id="UP000239209">
    <property type="component" value="Unassembled WGS sequence"/>
</dbReference>
<dbReference type="GO" id="GO:0016747">
    <property type="term" value="F:acyltransferase activity, transferring groups other than amino-acyl groups"/>
    <property type="evidence" value="ECO:0007669"/>
    <property type="project" value="InterPro"/>
</dbReference>
<sequence length="194" mass="20321">MPSPSPRRAAVTSFPGYVAVAADVDRGWLDSWTGDGGLGAPLSPSFLCALEEILRLEAGSIDAVVLAPPLDGDPPMELTPLDAGTHPRLVRARRYRTGVRAWSCGPAILVIGRGLAGRWEVAVEVDEPARNRGLGRSLARAARHLVPDGRPLWAQVAPGNAASLRAFLAAGYTPVGAEVLLLPREFPGAVAAVP</sequence>
<organism evidence="2 3">
    <name type="scientific">Pseudosporangium ferrugineum</name>
    <dbReference type="NCBI Taxonomy" id="439699"/>
    <lineage>
        <taxon>Bacteria</taxon>
        <taxon>Bacillati</taxon>
        <taxon>Actinomycetota</taxon>
        <taxon>Actinomycetes</taxon>
        <taxon>Micromonosporales</taxon>
        <taxon>Micromonosporaceae</taxon>
        <taxon>Pseudosporangium</taxon>
    </lineage>
</organism>
<dbReference type="EMBL" id="PVZG01000026">
    <property type="protein sequence ID" value="PRY19968.1"/>
    <property type="molecule type" value="Genomic_DNA"/>
</dbReference>
<name>A0A2T0RFM1_9ACTN</name>
<dbReference type="Pfam" id="PF08445">
    <property type="entry name" value="FR47"/>
    <property type="match status" value="1"/>
</dbReference>
<dbReference type="Gene3D" id="3.40.630.30">
    <property type="match status" value="1"/>
</dbReference>
<protein>
    <submittedName>
        <fullName evidence="2">FR47-like protein</fullName>
    </submittedName>
</protein>
<feature type="domain" description="GCN5-related N-acetyltransferase Rv2170-like" evidence="1">
    <location>
        <begin position="122"/>
        <end position="173"/>
    </location>
</feature>
<evidence type="ECO:0000259" key="1">
    <source>
        <dbReference type="Pfam" id="PF08445"/>
    </source>
</evidence>
<comment type="caution">
    <text evidence="2">The sequence shown here is derived from an EMBL/GenBank/DDBJ whole genome shotgun (WGS) entry which is preliminary data.</text>
</comment>
<gene>
    <name evidence="2" type="ORF">CLV70_1264</name>
</gene>
<accession>A0A2T0RFM1</accession>
<dbReference type="InterPro" id="IPR016181">
    <property type="entry name" value="Acyl_CoA_acyltransferase"/>
</dbReference>
<evidence type="ECO:0000313" key="3">
    <source>
        <dbReference type="Proteomes" id="UP000239209"/>
    </source>
</evidence>
<dbReference type="AlphaFoldDB" id="A0A2T0RFM1"/>
<proteinExistence type="predicted"/>
<reference evidence="2 3" key="1">
    <citation type="submission" date="2018-03" db="EMBL/GenBank/DDBJ databases">
        <title>Genomic Encyclopedia of Archaeal and Bacterial Type Strains, Phase II (KMG-II): from individual species to whole genera.</title>
        <authorList>
            <person name="Goeker M."/>
        </authorList>
    </citation>
    <scope>NUCLEOTIDE SEQUENCE [LARGE SCALE GENOMIC DNA]</scope>
    <source>
        <strain evidence="2 3">DSM 45348</strain>
    </source>
</reference>
<dbReference type="SUPFAM" id="SSF55729">
    <property type="entry name" value="Acyl-CoA N-acyltransferases (Nat)"/>
    <property type="match status" value="1"/>
</dbReference>